<accession>A0ABX4TAM7</accession>
<dbReference type="Pfam" id="PF13524">
    <property type="entry name" value="Glyco_trans_1_2"/>
    <property type="match status" value="1"/>
</dbReference>
<name>A0ABX4TAM7_9HYPH</name>
<proteinExistence type="predicted"/>
<sequence length="331" mass="37748">MRTSELTVALISDGLTAACLSKECRILTLTPLNYKWVLSLQKPDLLFVESAWEGHRRRWKYKVASYPAGRSNNRKLHQVVSYARDRGIPTVFWNKEDGVHFERFIDSARLFDHIFTVDENCVSKYKQIVGDGVTVSTLMFPVQTSTHFFRGFDFKFNKVNFVGSFSRTIHDSRRRWQEMMFSAAGAAGINIVVYDRNSGRSSRNYRYPEFEGLEVRGSIPHQDTAQVYRDFSISLNVNTVVDSPTMYSRRLVEILACGGIAVTNPSVAVNRYFADYCNIVESESEAADLFARLKGGPSTYDLERAEAGARYVLAEHTWSQRLEDIRKVVGL</sequence>
<gene>
    <name evidence="2" type="ORF">BMJ33_35275</name>
</gene>
<keyword evidence="3" id="KW-1185">Reference proteome</keyword>
<dbReference type="Proteomes" id="UP001190825">
    <property type="component" value="Unassembled WGS sequence"/>
</dbReference>
<dbReference type="RefSeq" id="WP_101779618.1">
    <property type="nucleotide sequence ID" value="NZ_NBUC01000188.1"/>
</dbReference>
<reference evidence="2 3" key="1">
    <citation type="journal article" date="2018" name="FEMS Microbiol. Ecol.">
        <title>Co-invading symbiotic mutualists of Medicago polymorpha retain high ancestral diversity and contain diverse accessory genomes.</title>
        <authorList>
            <person name="Porter S.S."/>
            <person name="Faber-Hammond J.J."/>
            <person name="Friesen M.L."/>
        </authorList>
    </citation>
    <scope>NUCLEOTIDE SEQUENCE [LARGE SCALE GENOMIC DNA]</scope>
    <source>
        <strain evidence="2 3">Str16</strain>
    </source>
</reference>
<protein>
    <submittedName>
        <fullName evidence="2">Spore coat protein</fullName>
    </submittedName>
</protein>
<dbReference type="EMBL" id="NBUC01000188">
    <property type="protein sequence ID" value="PLT91431.1"/>
    <property type="molecule type" value="Genomic_DNA"/>
</dbReference>
<feature type="domain" description="Spore protein YkvP/CgeB glycosyl transferase-like" evidence="1">
    <location>
        <begin position="188"/>
        <end position="325"/>
    </location>
</feature>
<comment type="caution">
    <text evidence="2">The sequence shown here is derived from an EMBL/GenBank/DDBJ whole genome shotgun (WGS) entry which is preliminary data.</text>
</comment>
<keyword evidence="2" id="KW-0167">Capsid protein</keyword>
<keyword evidence="2" id="KW-0946">Virion</keyword>
<organism evidence="2 3">
    <name type="scientific">Sinorhizobium medicae</name>
    <dbReference type="NCBI Taxonomy" id="110321"/>
    <lineage>
        <taxon>Bacteria</taxon>
        <taxon>Pseudomonadati</taxon>
        <taxon>Pseudomonadota</taxon>
        <taxon>Alphaproteobacteria</taxon>
        <taxon>Hyphomicrobiales</taxon>
        <taxon>Rhizobiaceae</taxon>
        <taxon>Sinorhizobium/Ensifer group</taxon>
        <taxon>Sinorhizobium</taxon>
    </lineage>
</organism>
<evidence type="ECO:0000313" key="2">
    <source>
        <dbReference type="EMBL" id="PLT91431.1"/>
    </source>
</evidence>
<dbReference type="InterPro" id="IPR055259">
    <property type="entry name" value="YkvP/CgeB_Glyco_trans-like"/>
</dbReference>
<evidence type="ECO:0000313" key="3">
    <source>
        <dbReference type="Proteomes" id="UP001190825"/>
    </source>
</evidence>
<evidence type="ECO:0000259" key="1">
    <source>
        <dbReference type="Pfam" id="PF13524"/>
    </source>
</evidence>